<evidence type="ECO:0000256" key="10">
    <source>
        <dbReference type="ARBA" id="ARBA00023180"/>
    </source>
</evidence>
<evidence type="ECO:0000256" key="3">
    <source>
        <dbReference type="ARBA" id="ARBA00022614"/>
    </source>
</evidence>
<name>A0AAN9FNT2_CLITE</name>
<accession>A0AAN9FNT2</accession>
<evidence type="ECO:0000256" key="11">
    <source>
        <dbReference type="SAM" id="Phobius"/>
    </source>
</evidence>
<keyword evidence="5" id="KW-0732">Signal</keyword>
<dbReference type="PANTHER" id="PTHR48063:SF98">
    <property type="entry name" value="LRR RECEPTOR-LIKE SERINE_THREONINE-PROTEIN KINASE FLS2"/>
    <property type="match status" value="1"/>
</dbReference>
<comment type="subcellular location">
    <subcellularLocation>
        <location evidence="1">Membrane</location>
        <topology evidence="1">Single-pass type I membrane protein</topology>
    </subcellularLocation>
</comment>
<evidence type="ECO:0000256" key="7">
    <source>
        <dbReference type="ARBA" id="ARBA00022989"/>
    </source>
</evidence>
<dbReference type="Pfam" id="PF13855">
    <property type="entry name" value="LRR_8"/>
    <property type="match status" value="1"/>
</dbReference>
<sequence length="172" mass="19592">MLTRLQSLILPNNRLVGSIPKDIGNLKQLESIDLSNNRLSGEISQSMSTLSFLAVLNLSFNNFMGKIPLGTQLQRFTNLSYIGKPQLYGPPLTRNCRHDETTDNTKPMTEDSDNVDRFKVYSCFFMGLGIGFAIGPLGVLSVIYFNRDCNHAYFRFLDIFYVMIIQKWNSVY</sequence>
<organism evidence="12 13">
    <name type="scientific">Clitoria ternatea</name>
    <name type="common">Butterfly pea</name>
    <dbReference type="NCBI Taxonomy" id="43366"/>
    <lineage>
        <taxon>Eukaryota</taxon>
        <taxon>Viridiplantae</taxon>
        <taxon>Streptophyta</taxon>
        <taxon>Embryophyta</taxon>
        <taxon>Tracheophyta</taxon>
        <taxon>Spermatophyta</taxon>
        <taxon>Magnoliopsida</taxon>
        <taxon>eudicotyledons</taxon>
        <taxon>Gunneridae</taxon>
        <taxon>Pentapetalae</taxon>
        <taxon>rosids</taxon>
        <taxon>fabids</taxon>
        <taxon>Fabales</taxon>
        <taxon>Fabaceae</taxon>
        <taxon>Papilionoideae</taxon>
        <taxon>50 kb inversion clade</taxon>
        <taxon>NPAAA clade</taxon>
        <taxon>indigoferoid/millettioid clade</taxon>
        <taxon>Phaseoleae</taxon>
        <taxon>Clitoria</taxon>
    </lineage>
</organism>
<dbReference type="InterPro" id="IPR001611">
    <property type="entry name" value="Leu-rich_rpt"/>
</dbReference>
<evidence type="ECO:0000256" key="2">
    <source>
        <dbReference type="ARBA" id="ARBA00022553"/>
    </source>
</evidence>
<protein>
    <submittedName>
        <fullName evidence="12">Uncharacterized protein</fullName>
    </submittedName>
</protein>
<dbReference type="InterPro" id="IPR032675">
    <property type="entry name" value="LRR_dom_sf"/>
</dbReference>
<dbReference type="FunFam" id="3.80.10.10:FF:000722">
    <property type="entry name" value="Leucine-rich repeat receptor-like protein kinase"/>
    <property type="match status" value="1"/>
</dbReference>
<evidence type="ECO:0000256" key="9">
    <source>
        <dbReference type="ARBA" id="ARBA00023170"/>
    </source>
</evidence>
<keyword evidence="3" id="KW-0433">Leucine-rich repeat</keyword>
<reference evidence="12 13" key="1">
    <citation type="submission" date="2024-01" db="EMBL/GenBank/DDBJ databases">
        <title>The genomes of 5 underutilized Papilionoideae crops provide insights into root nodulation and disease resistance.</title>
        <authorList>
            <person name="Yuan L."/>
        </authorList>
    </citation>
    <scope>NUCLEOTIDE SEQUENCE [LARGE SCALE GENOMIC DNA]</scope>
    <source>
        <strain evidence="12">LY-2023</strain>
        <tissue evidence="12">Leaf</tissue>
    </source>
</reference>
<dbReference type="SUPFAM" id="SSF52058">
    <property type="entry name" value="L domain-like"/>
    <property type="match status" value="1"/>
</dbReference>
<gene>
    <name evidence="12" type="ORF">RJT34_24931</name>
</gene>
<evidence type="ECO:0000256" key="5">
    <source>
        <dbReference type="ARBA" id="ARBA00022729"/>
    </source>
</evidence>
<keyword evidence="9" id="KW-0675">Receptor</keyword>
<dbReference type="InterPro" id="IPR046956">
    <property type="entry name" value="RLP23-like"/>
</dbReference>
<evidence type="ECO:0000256" key="6">
    <source>
        <dbReference type="ARBA" id="ARBA00022737"/>
    </source>
</evidence>
<feature type="transmembrane region" description="Helical" evidence="11">
    <location>
        <begin position="124"/>
        <end position="145"/>
    </location>
</feature>
<dbReference type="EMBL" id="JAYKXN010000006">
    <property type="protein sequence ID" value="KAK7279872.1"/>
    <property type="molecule type" value="Genomic_DNA"/>
</dbReference>
<keyword evidence="4 11" id="KW-0812">Transmembrane</keyword>
<evidence type="ECO:0000256" key="8">
    <source>
        <dbReference type="ARBA" id="ARBA00023136"/>
    </source>
</evidence>
<evidence type="ECO:0000313" key="12">
    <source>
        <dbReference type="EMBL" id="KAK7279872.1"/>
    </source>
</evidence>
<dbReference type="PANTHER" id="PTHR48063">
    <property type="entry name" value="LRR RECEPTOR-LIKE KINASE"/>
    <property type="match status" value="1"/>
</dbReference>
<dbReference type="GO" id="GO:0016020">
    <property type="term" value="C:membrane"/>
    <property type="evidence" value="ECO:0007669"/>
    <property type="project" value="UniProtKB-SubCell"/>
</dbReference>
<evidence type="ECO:0000256" key="1">
    <source>
        <dbReference type="ARBA" id="ARBA00004479"/>
    </source>
</evidence>
<keyword evidence="2" id="KW-0597">Phosphoprotein</keyword>
<dbReference type="PRINTS" id="PR00019">
    <property type="entry name" value="LEURICHRPT"/>
</dbReference>
<evidence type="ECO:0000256" key="4">
    <source>
        <dbReference type="ARBA" id="ARBA00022692"/>
    </source>
</evidence>
<keyword evidence="13" id="KW-1185">Reference proteome</keyword>
<keyword evidence="7 11" id="KW-1133">Transmembrane helix</keyword>
<keyword evidence="6" id="KW-0677">Repeat</keyword>
<comment type="caution">
    <text evidence="12">The sequence shown here is derived from an EMBL/GenBank/DDBJ whole genome shotgun (WGS) entry which is preliminary data.</text>
</comment>
<dbReference type="AlphaFoldDB" id="A0AAN9FNT2"/>
<dbReference type="Gene3D" id="3.80.10.10">
    <property type="entry name" value="Ribonuclease Inhibitor"/>
    <property type="match status" value="1"/>
</dbReference>
<evidence type="ECO:0000313" key="13">
    <source>
        <dbReference type="Proteomes" id="UP001359559"/>
    </source>
</evidence>
<keyword evidence="10" id="KW-0325">Glycoprotein</keyword>
<dbReference type="Proteomes" id="UP001359559">
    <property type="component" value="Unassembled WGS sequence"/>
</dbReference>
<keyword evidence="8 11" id="KW-0472">Membrane</keyword>
<proteinExistence type="predicted"/>